<name>A0A933SFS5_UNCEI</name>
<comment type="caution">
    <text evidence="4">The sequence shown here is derived from an EMBL/GenBank/DDBJ whole genome shotgun (WGS) entry which is preliminary data.</text>
</comment>
<dbReference type="CDD" id="cd09281">
    <property type="entry name" value="UPF0066"/>
    <property type="match status" value="1"/>
</dbReference>
<evidence type="ECO:0000256" key="2">
    <source>
        <dbReference type="ARBA" id="ARBA00033753"/>
    </source>
</evidence>
<evidence type="ECO:0000313" key="5">
    <source>
        <dbReference type="Proteomes" id="UP000696931"/>
    </source>
</evidence>
<dbReference type="AlphaFoldDB" id="A0A933SFS5"/>
<organism evidence="4 5">
    <name type="scientific">Eiseniibacteriota bacterium</name>
    <dbReference type="NCBI Taxonomy" id="2212470"/>
    <lineage>
        <taxon>Bacteria</taxon>
        <taxon>Candidatus Eiseniibacteriota</taxon>
    </lineage>
</organism>
<comment type="similarity">
    <text evidence="2">Belongs to the tRNA methyltransferase O family.</text>
</comment>
<dbReference type="GO" id="GO:0032259">
    <property type="term" value="P:methylation"/>
    <property type="evidence" value="ECO:0007669"/>
    <property type="project" value="UniProtKB-KW"/>
</dbReference>
<protein>
    <submittedName>
        <fullName evidence="4">SAM-dependent methyltransferase</fullName>
    </submittedName>
</protein>
<dbReference type="Pfam" id="PF01980">
    <property type="entry name" value="TrmO_N"/>
    <property type="match status" value="1"/>
</dbReference>
<dbReference type="PROSITE" id="PS51668">
    <property type="entry name" value="TSAA_2"/>
    <property type="match status" value="1"/>
</dbReference>
<sequence length="153" mass="17070">MEISLKTVAHVRNGRAHTGDEGWATVRSRIEVEPAFTSALEGLEQWSHVLVLFYMHHEPGDESPPADWRRRPRGRADMPLVGVFAQRGRLRPNVLGVTAARIEAIEPGALVVSGLDAIDGTPVLDLKPYAPVFDRVDGARVPEWFETLMRGYY</sequence>
<keyword evidence="4" id="KW-0808">Transferase</keyword>
<dbReference type="Proteomes" id="UP000696931">
    <property type="component" value="Unassembled WGS sequence"/>
</dbReference>
<dbReference type="GO" id="GO:0008168">
    <property type="term" value="F:methyltransferase activity"/>
    <property type="evidence" value="ECO:0007669"/>
    <property type="project" value="UniProtKB-KW"/>
</dbReference>
<dbReference type="InterPro" id="IPR036413">
    <property type="entry name" value="YaeB-like_sf"/>
</dbReference>
<dbReference type="InterPro" id="IPR036414">
    <property type="entry name" value="YaeB_N_sf"/>
</dbReference>
<keyword evidence="1" id="KW-0949">S-adenosyl-L-methionine</keyword>
<gene>
    <name evidence="4" type="ORF">HZA61_13490</name>
</gene>
<accession>A0A933SFS5</accession>
<evidence type="ECO:0000256" key="1">
    <source>
        <dbReference type="ARBA" id="ARBA00022691"/>
    </source>
</evidence>
<feature type="domain" description="TsaA-like" evidence="3">
    <location>
        <begin position="5"/>
        <end position="138"/>
    </location>
</feature>
<dbReference type="PANTHER" id="PTHR12818">
    <property type="entry name" value="TRNA (ADENINE(37)-N6)-METHYLTRANSFERASE"/>
    <property type="match status" value="1"/>
</dbReference>
<dbReference type="Gene3D" id="2.40.30.70">
    <property type="entry name" value="YaeB-like"/>
    <property type="match status" value="1"/>
</dbReference>
<reference evidence="4" key="1">
    <citation type="submission" date="2020-07" db="EMBL/GenBank/DDBJ databases">
        <title>Huge and variable diversity of episymbiotic CPR bacteria and DPANN archaea in groundwater ecosystems.</title>
        <authorList>
            <person name="He C.Y."/>
            <person name="Keren R."/>
            <person name="Whittaker M."/>
            <person name="Farag I.F."/>
            <person name="Doudna J."/>
            <person name="Cate J.H.D."/>
            <person name="Banfield J.F."/>
        </authorList>
    </citation>
    <scope>NUCLEOTIDE SEQUENCE</scope>
    <source>
        <strain evidence="4">NC_groundwater_1813_Pr3_B-0.1um_71_17</strain>
    </source>
</reference>
<proteinExistence type="inferred from homology"/>
<dbReference type="PANTHER" id="PTHR12818:SF0">
    <property type="entry name" value="TRNA (ADENINE(37)-N6)-METHYLTRANSFERASE"/>
    <property type="match status" value="1"/>
</dbReference>
<dbReference type="SUPFAM" id="SSF118196">
    <property type="entry name" value="YaeB-like"/>
    <property type="match status" value="1"/>
</dbReference>
<evidence type="ECO:0000313" key="4">
    <source>
        <dbReference type="EMBL" id="MBI5170495.1"/>
    </source>
</evidence>
<evidence type="ECO:0000259" key="3">
    <source>
        <dbReference type="PROSITE" id="PS51668"/>
    </source>
</evidence>
<keyword evidence="4" id="KW-0489">Methyltransferase</keyword>
<dbReference type="EMBL" id="JACRIW010000095">
    <property type="protein sequence ID" value="MBI5170495.1"/>
    <property type="molecule type" value="Genomic_DNA"/>
</dbReference>
<dbReference type="InterPro" id="IPR023370">
    <property type="entry name" value="TrmO-like_N"/>
</dbReference>
<dbReference type="InterPro" id="IPR040372">
    <property type="entry name" value="YaeB-like"/>
</dbReference>